<organism evidence="6 7">
    <name type="scientific">Micrococcus lylae</name>
    <dbReference type="NCBI Taxonomy" id="1273"/>
    <lineage>
        <taxon>Bacteria</taxon>
        <taxon>Bacillati</taxon>
        <taxon>Actinomycetota</taxon>
        <taxon>Actinomycetes</taxon>
        <taxon>Micrococcales</taxon>
        <taxon>Micrococcaceae</taxon>
        <taxon>Micrococcus</taxon>
    </lineage>
</organism>
<keyword evidence="2 4" id="KW-0238">DNA-binding</keyword>
<gene>
    <name evidence="6" type="ORF">FM125_09090</name>
</gene>
<protein>
    <submittedName>
        <fullName evidence="6">Regulatory protein, TetR</fullName>
    </submittedName>
</protein>
<evidence type="ECO:0000256" key="4">
    <source>
        <dbReference type="PROSITE-ProRule" id="PRU00335"/>
    </source>
</evidence>
<dbReference type="SUPFAM" id="SSF48498">
    <property type="entry name" value="Tetracyclin repressor-like, C-terminal domain"/>
    <property type="match status" value="1"/>
</dbReference>
<keyword evidence="1" id="KW-0805">Transcription regulation</keyword>
<dbReference type="GO" id="GO:0000976">
    <property type="term" value="F:transcription cis-regulatory region binding"/>
    <property type="evidence" value="ECO:0007669"/>
    <property type="project" value="TreeGrafter"/>
</dbReference>
<keyword evidence="3" id="KW-0804">Transcription</keyword>
<dbReference type="InterPro" id="IPR050109">
    <property type="entry name" value="HTH-type_TetR-like_transc_reg"/>
</dbReference>
<dbReference type="GO" id="GO:0003700">
    <property type="term" value="F:DNA-binding transcription factor activity"/>
    <property type="evidence" value="ECO:0007669"/>
    <property type="project" value="TreeGrafter"/>
</dbReference>
<dbReference type="AlphaFoldDB" id="A0A1R4JL47"/>
<feature type="domain" description="HTH tetR-type" evidence="5">
    <location>
        <begin position="8"/>
        <end position="67"/>
    </location>
</feature>
<dbReference type="PANTHER" id="PTHR30055:SF234">
    <property type="entry name" value="HTH-TYPE TRANSCRIPTIONAL REGULATOR BETI"/>
    <property type="match status" value="1"/>
</dbReference>
<name>A0A1R4JL47_9MICC</name>
<dbReference type="InterPro" id="IPR036271">
    <property type="entry name" value="Tet_transcr_reg_TetR-rel_C_sf"/>
</dbReference>
<dbReference type="PANTHER" id="PTHR30055">
    <property type="entry name" value="HTH-TYPE TRANSCRIPTIONAL REGULATOR RUTR"/>
    <property type="match status" value="1"/>
</dbReference>
<evidence type="ECO:0000313" key="7">
    <source>
        <dbReference type="Proteomes" id="UP000196230"/>
    </source>
</evidence>
<evidence type="ECO:0000256" key="1">
    <source>
        <dbReference type="ARBA" id="ARBA00023015"/>
    </source>
</evidence>
<dbReference type="Pfam" id="PF00440">
    <property type="entry name" value="TetR_N"/>
    <property type="match status" value="1"/>
</dbReference>
<dbReference type="PRINTS" id="PR00455">
    <property type="entry name" value="HTHTETR"/>
</dbReference>
<dbReference type="Gene3D" id="1.10.357.10">
    <property type="entry name" value="Tetracycline Repressor, domain 2"/>
    <property type="match status" value="1"/>
</dbReference>
<dbReference type="SUPFAM" id="SSF46689">
    <property type="entry name" value="Homeodomain-like"/>
    <property type="match status" value="1"/>
</dbReference>
<proteinExistence type="predicted"/>
<accession>A0A1R4JL47</accession>
<evidence type="ECO:0000259" key="5">
    <source>
        <dbReference type="PROSITE" id="PS50977"/>
    </source>
</evidence>
<dbReference type="EMBL" id="FUKP01000063">
    <property type="protein sequence ID" value="SJN32513.1"/>
    <property type="molecule type" value="Genomic_DNA"/>
</dbReference>
<dbReference type="PROSITE" id="PS50977">
    <property type="entry name" value="HTH_TETR_2"/>
    <property type="match status" value="1"/>
</dbReference>
<sequence length="201" mass="22468">MGMRSDARANRQDLLEAAEALLNVHGPTVSLRAVAQEAGLGVGTLYRHFHTRRHLLTALLGRIIERVDAIVADYLEESGRPDDGPVASDPDRATARWHRFATELVKVNLSVAAASLDSLNCKDLPSEEMIEAAERTLTQRMEDALARARADRQVSEDLTGERFFLGLLTVSRPLMSQERWLLPGQEDWMLRTYLRGLRPPA</sequence>
<dbReference type="Proteomes" id="UP000196230">
    <property type="component" value="Unassembled WGS sequence"/>
</dbReference>
<dbReference type="InterPro" id="IPR009057">
    <property type="entry name" value="Homeodomain-like_sf"/>
</dbReference>
<reference evidence="6 7" key="1">
    <citation type="submission" date="2017-02" db="EMBL/GenBank/DDBJ databases">
        <authorList>
            <person name="Peterson S.W."/>
        </authorList>
    </citation>
    <scope>NUCLEOTIDE SEQUENCE [LARGE SCALE GENOMIC DNA]</scope>
    <source>
        <strain evidence="6 7">2B3F</strain>
    </source>
</reference>
<evidence type="ECO:0000256" key="3">
    <source>
        <dbReference type="ARBA" id="ARBA00023163"/>
    </source>
</evidence>
<evidence type="ECO:0000256" key="2">
    <source>
        <dbReference type="ARBA" id="ARBA00023125"/>
    </source>
</evidence>
<feature type="DNA-binding region" description="H-T-H motif" evidence="4">
    <location>
        <begin position="30"/>
        <end position="49"/>
    </location>
</feature>
<evidence type="ECO:0000313" key="6">
    <source>
        <dbReference type="EMBL" id="SJN32513.1"/>
    </source>
</evidence>
<dbReference type="InterPro" id="IPR001647">
    <property type="entry name" value="HTH_TetR"/>
</dbReference>